<evidence type="ECO:0000256" key="1">
    <source>
        <dbReference type="SAM" id="SignalP"/>
    </source>
</evidence>
<evidence type="ECO:0000313" key="2">
    <source>
        <dbReference type="EMBL" id="NER18336.1"/>
    </source>
</evidence>
<keyword evidence="1" id="KW-0732">Signal</keyword>
<reference evidence="2 3" key="1">
    <citation type="submission" date="2020-01" db="EMBL/GenBank/DDBJ databases">
        <title>Spongiivirga citrea KCTC 32990T.</title>
        <authorList>
            <person name="Wang G."/>
        </authorList>
    </citation>
    <scope>NUCLEOTIDE SEQUENCE [LARGE SCALE GENOMIC DNA]</scope>
    <source>
        <strain evidence="2 3">KCTC 32990</strain>
    </source>
</reference>
<keyword evidence="3" id="KW-1185">Reference proteome</keyword>
<dbReference type="Proteomes" id="UP000474296">
    <property type="component" value="Unassembled WGS sequence"/>
</dbReference>
<dbReference type="RefSeq" id="WP_164033009.1">
    <property type="nucleotide sequence ID" value="NZ_JAABOQ010000005.1"/>
</dbReference>
<dbReference type="EMBL" id="JAABOQ010000005">
    <property type="protein sequence ID" value="NER18336.1"/>
    <property type="molecule type" value="Genomic_DNA"/>
</dbReference>
<evidence type="ECO:0000313" key="3">
    <source>
        <dbReference type="Proteomes" id="UP000474296"/>
    </source>
</evidence>
<gene>
    <name evidence="2" type="ORF">GWK10_14030</name>
</gene>
<feature type="signal peptide" evidence="1">
    <location>
        <begin position="1"/>
        <end position="27"/>
    </location>
</feature>
<evidence type="ECO:0008006" key="4">
    <source>
        <dbReference type="Google" id="ProtNLM"/>
    </source>
</evidence>
<comment type="caution">
    <text evidence="2">The sequence shown here is derived from an EMBL/GenBank/DDBJ whole genome shotgun (WGS) entry which is preliminary data.</text>
</comment>
<feature type="chain" id="PRO_5026774967" description="DUF2268 domain-containing protein" evidence="1">
    <location>
        <begin position="28"/>
        <end position="445"/>
    </location>
</feature>
<organism evidence="2 3">
    <name type="scientific">Spongiivirga citrea</name>
    <dbReference type="NCBI Taxonomy" id="1481457"/>
    <lineage>
        <taxon>Bacteria</taxon>
        <taxon>Pseudomonadati</taxon>
        <taxon>Bacteroidota</taxon>
        <taxon>Flavobacteriia</taxon>
        <taxon>Flavobacteriales</taxon>
        <taxon>Flavobacteriaceae</taxon>
        <taxon>Spongiivirga</taxon>
    </lineage>
</organism>
<name>A0A6M0CK62_9FLAO</name>
<protein>
    <recommendedName>
        <fullName evidence="4">DUF2268 domain-containing protein</fullName>
    </recommendedName>
</protein>
<dbReference type="AlphaFoldDB" id="A0A6M0CK62"/>
<dbReference type="PROSITE" id="PS51257">
    <property type="entry name" value="PROKAR_LIPOPROTEIN"/>
    <property type="match status" value="1"/>
</dbReference>
<proteinExistence type="predicted"/>
<accession>A0A6M0CK62</accession>
<sequence length="445" mass="50922">MAIKALRPVGKLLLLLAAVIFSLQSCKKTESIPQEIVSQDIANFWEAYDKIQATKDSATQRKHLDELFINKASRGQKALFENRRYQPEEYIEAITNYPKFWNSIRENTLNTADFNDEMKEGVNKLRAVYPDLTQSTIYYTMGVFRTPGTGFDDLVLIGSEFALGDVNTNSSEFPERYNHIKTYYKTNPTENIQFLNVHEYVHTQQKEIVNNILSEVLFEGIADFAATKATGKESPFAYVNYVKNNEPKVKALFEKQVFNFRKGREWRWNSADNQFGVSDVGYQVGYNIAQAHYDKADDKTLAIKELIELDYNNEDQVEALIDGTNYLSGSVDEIFERYQAGRPKVVAIKEFENGSQTVSPKLTTITAVFSMKMNTGIRSTGFGELGKDYFPKVESIDFAEDAMSVTYKVKLEPNKRYQIMLENGYRTDNDDMLHSYVIDFKTAAK</sequence>